<protein>
    <submittedName>
        <fullName evidence="1">Uncharacterized protein</fullName>
    </submittedName>
</protein>
<comment type="caution">
    <text evidence="1">The sequence shown here is derived from an EMBL/GenBank/DDBJ whole genome shotgun (WGS) entry which is preliminary data.</text>
</comment>
<dbReference type="Proteomes" id="UP000025171">
    <property type="component" value="Unassembled WGS sequence"/>
</dbReference>
<reference evidence="1 2" key="1">
    <citation type="journal article" date="2014" name="Antonie Van Leeuwenhoek">
        <title>Hyphomonas beringensis sp. nov. and Hyphomonas chukchiensis sp. nov., isolated from surface seawater of the Bering Sea and Chukchi Sea.</title>
        <authorList>
            <person name="Li C."/>
            <person name="Lai Q."/>
            <person name="Li G."/>
            <person name="Dong C."/>
            <person name="Wang J."/>
            <person name="Liao Y."/>
            <person name="Shao Z."/>
        </authorList>
    </citation>
    <scope>NUCLEOTIDE SEQUENCE [LARGE SCALE GENOMIC DNA]</scope>
    <source>
        <strain evidence="1 2">MHS-2</strain>
    </source>
</reference>
<dbReference type="PATRIC" id="fig|1280950.3.peg.1122"/>
<dbReference type="STRING" id="1280950.HJO_05575"/>
<dbReference type="RefSeq" id="WP_035614821.1">
    <property type="nucleotide sequence ID" value="NZ_ARYK01000002.1"/>
</dbReference>
<dbReference type="AlphaFoldDB" id="A0A059FRJ2"/>
<keyword evidence="2" id="KW-1185">Reference proteome</keyword>
<dbReference type="EMBL" id="ARYK01000002">
    <property type="protein sequence ID" value="KCZ93300.1"/>
    <property type="molecule type" value="Genomic_DNA"/>
</dbReference>
<evidence type="ECO:0000313" key="2">
    <source>
        <dbReference type="Proteomes" id="UP000025171"/>
    </source>
</evidence>
<dbReference type="OrthoDB" id="7619443at2"/>
<organism evidence="1 2">
    <name type="scientific">Hyphomonas johnsonii MHS-2</name>
    <dbReference type="NCBI Taxonomy" id="1280950"/>
    <lineage>
        <taxon>Bacteria</taxon>
        <taxon>Pseudomonadati</taxon>
        <taxon>Pseudomonadota</taxon>
        <taxon>Alphaproteobacteria</taxon>
        <taxon>Hyphomonadales</taxon>
        <taxon>Hyphomonadaceae</taxon>
        <taxon>Hyphomonas</taxon>
    </lineage>
</organism>
<sequence length="202" mass="21271">MTDPSAFLIQGFQQAQRALAHVAGMTQAHLNPATLARTLAQKAAAQLAQLEVIVRRLLTLLALSLTLAPVKPRSPAAPGSGDRLADPVCRKAVPGFALTGKLLSGFGPDTSGLFPCTVRASGPVPAAPILARLAALQQVLAAPDAHARRLARALQRQRDRGEARPVALPMPRTHRMVPELGMIATALPGLIRTALESWDNSS</sequence>
<name>A0A059FRJ2_9PROT</name>
<gene>
    <name evidence="1" type="ORF">HJO_05575</name>
</gene>
<evidence type="ECO:0000313" key="1">
    <source>
        <dbReference type="EMBL" id="KCZ93300.1"/>
    </source>
</evidence>
<accession>A0A059FRJ2</accession>
<proteinExistence type="predicted"/>